<dbReference type="GO" id="GO:0005829">
    <property type="term" value="C:cytosol"/>
    <property type="evidence" value="ECO:0007669"/>
    <property type="project" value="TreeGrafter"/>
</dbReference>
<evidence type="ECO:0000313" key="5">
    <source>
        <dbReference type="EMBL" id="SEH89207.1"/>
    </source>
</evidence>
<dbReference type="AlphaFoldDB" id="A0A1H6LKM9"/>
<dbReference type="InterPro" id="IPR004364">
    <property type="entry name" value="Aa-tRNA-synt_II"/>
</dbReference>
<dbReference type="NCBIfam" id="TIGR00462">
    <property type="entry name" value="genX"/>
    <property type="match status" value="1"/>
</dbReference>
<proteinExistence type="predicted"/>
<dbReference type="InterPro" id="IPR004525">
    <property type="entry name" value="EpmA"/>
</dbReference>
<dbReference type="PANTHER" id="PTHR42918">
    <property type="entry name" value="LYSYL-TRNA SYNTHETASE"/>
    <property type="match status" value="1"/>
</dbReference>
<evidence type="ECO:0000256" key="3">
    <source>
        <dbReference type="ARBA" id="ARBA00022840"/>
    </source>
</evidence>
<dbReference type="GO" id="GO:0000049">
    <property type="term" value="F:tRNA binding"/>
    <property type="evidence" value="ECO:0007669"/>
    <property type="project" value="TreeGrafter"/>
</dbReference>
<dbReference type="GO" id="GO:0006430">
    <property type="term" value="P:lysyl-tRNA aminoacylation"/>
    <property type="evidence" value="ECO:0007669"/>
    <property type="project" value="InterPro"/>
</dbReference>
<dbReference type="NCBIfam" id="NF006828">
    <property type="entry name" value="PRK09350.1"/>
    <property type="match status" value="1"/>
</dbReference>
<organism evidence="5 6">
    <name type="scientific">Bathymodiolus azoricus thioautotrophic gill symbiont</name>
    <dbReference type="NCBI Taxonomy" id="235205"/>
    <lineage>
        <taxon>Bacteria</taxon>
        <taxon>Pseudomonadati</taxon>
        <taxon>Pseudomonadota</taxon>
        <taxon>Gammaproteobacteria</taxon>
        <taxon>sulfur-oxidizing symbionts</taxon>
    </lineage>
</organism>
<dbReference type="PANTHER" id="PTHR42918:SF6">
    <property type="entry name" value="ELONGATION FACTOR P--(R)-BETA-LYSINE LIGASE"/>
    <property type="match status" value="1"/>
</dbReference>
<keyword evidence="3" id="KW-0067">ATP-binding</keyword>
<dbReference type="Gene3D" id="3.30.930.10">
    <property type="entry name" value="Bira Bifunctional Protein, Domain 2"/>
    <property type="match status" value="1"/>
</dbReference>
<dbReference type="Proteomes" id="UP000198559">
    <property type="component" value="Unassembled WGS sequence"/>
</dbReference>
<dbReference type="InterPro" id="IPR045864">
    <property type="entry name" value="aa-tRNA-synth_II/BPL/LPL"/>
</dbReference>
<evidence type="ECO:0000256" key="2">
    <source>
        <dbReference type="ARBA" id="ARBA00022741"/>
    </source>
</evidence>
<dbReference type="SUPFAM" id="SSF55681">
    <property type="entry name" value="Class II aaRS and biotin synthetases"/>
    <property type="match status" value="1"/>
</dbReference>
<evidence type="ECO:0000256" key="1">
    <source>
        <dbReference type="ARBA" id="ARBA00022598"/>
    </source>
</evidence>
<evidence type="ECO:0000259" key="4">
    <source>
        <dbReference type="PROSITE" id="PS50862"/>
    </source>
</evidence>
<name>A0A1H6LKM9_9GAMM</name>
<dbReference type="EMBL" id="CVUD02000217">
    <property type="protein sequence ID" value="SEH89207.1"/>
    <property type="molecule type" value="Genomic_DNA"/>
</dbReference>
<keyword evidence="5" id="KW-0030">Aminoacyl-tRNA synthetase</keyword>
<sequence length="315" mass="36034">MFLVDFLKPALQNNKILAIAIMKEMINSLKLSADIIKKIRQFFDGQGLCEVQTPQLLDYPTTDVYIDSIALQVNKDIGLKSKYLHTSPELEMKKLLAKGSGDIYQICQVFRNNEQGAQNFNEFTMLEYYRLGFDIHRLMDDMTDLLKSLGFTRPATRLSYAQAFSEFADIDILNMDFNDLKKIAKSHDLCSDFEWIEDLQILLFTALCEPKLEEYPLCFIYDYPKSQSALAKVQGQVAHRFEMYMYGDEVANGYDELQDAQDYQKCFGLEINKRLVLGKAPVDIDKGFLSNLQNSLPQCSGVAIGVERLLSNLLK</sequence>
<dbReference type="STRING" id="235205.BAZSYMB_SCAFFOLD00105_1"/>
<gene>
    <name evidence="5" type="ORF">BAZSYMB_SCAFFOLD00105_1</name>
</gene>
<protein>
    <submittedName>
        <fullName evidence="5">Lysyl-tRNA synthetase-related protein</fullName>
    </submittedName>
</protein>
<evidence type="ECO:0000313" key="6">
    <source>
        <dbReference type="Proteomes" id="UP000198559"/>
    </source>
</evidence>
<feature type="domain" description="Aminoacyl-transfer RNA synthetases class-II family profile" evidence="4">
    <location>
        <begin position="35"/>
        <end position="315"/>
    </location>
</feature>
<dbReference type="Pfam" id="PF00152">
    <property type="entry name" value="tRNA-synt_2"/>
    <property type="match status" value="1"/>
</dbReference>
<reference evidence="6" key="1">
    <citation type="submission" date="2016-06" db="EMBL/GenBank/DDBJ databases">
        <authorList>
            <person name="Petersen J."/>
            <person name="Sayavedra L."/>
        </authorList>
    </citation>
    <scope>NUCLEOTIDE SEQUENCE [LARGE SCALE GENOMIC DNA]</scope>
    <source>
        <strain evidence="6">BazSymB</strain>
    </source>
</reference>
<dbReference type="GO" id="GO:0004824">
    <property type="term" value="F:lysine-tRNA ligase activity"/>
    <property type="evidence" value="ECO:0007669"/>
    <property type="project" value="InterPro"/>
</dbReference>
<keyword evidence="1" id="KW-0436">Ligase</keyword>
<dbReference type="GO" id="GO:0005524">
    <property type="term" value="F:ATP binding"/>
    <property type="evidence" value="ECO:0007669"/>
    <property type="project" value="UniProtKB-KW"/>
</dbReference>
<dbReference type="InterPro" id="IPR006195">
    <property type="entry name" value="aa-tRNA-synth_II"/>
</dbReference>
<accession>A0A1H6LKM9</accession>
<keyword evidence="2" id="KW-0547">Nucleotide-binding</keyword>
<dbReference type="PROSITE" id="PS50862">
    <property type="entry name" value="AA_TRNA_LIGASE_II"/>
    <property type="match status" value="1"/>
</dbReference>